<dbReference type="Proteomes" id="UP000245783">
    <property type="component" value="Unassembled WGS sequence"/>
</dbReference>
<evidence type="ECO:0000313" key="2">
    <source>
        <dbReference type="EMBL" id="PWN43101.1"/>
    </source>
</evidence>
<evidence type="ECO:0008006" key="4">
    <source>
        <dbReference type="Google" id="ProtNLM"/>
    </source>
</evidence>
<proteinExistence type="predicted"/>
<gene>
    <name evidence="2" type="ORF">IE81DRAFT_322820</name>
</gene>
<feature type="signal peptide" evidence="1">
    <location>
        <begin position="1"/>
        <end position="21"/>
    </location>
</feature>
<dbReference type="RefSeq" id="XP_025370261.1">
    <property type="nucleotide sequence ID" value="XM_025513755.1"/>
</dbReference>
<feature type="chain" id="PRO_5016323242" description="Secreted protein" evidence="1">
    <location>
        <begin position="22"/>
        <end position="87"/>
    </location>
</feature>
<dbReference type="EMBL" id="KZ819373">
    <property type="protein sequence ID" value="PWN43101.1"/>
    <property type="molecule type" value="Genomic_DNA"/>
</dbReference>
<organism evidence="2 3">
    <name type="scientific">Ceraceosorus guamensis</name>
    <dbReference type="NCBI Taxonomy" id="1522189"/>
    <lineage>
        <taxon>Eukaryota</taxon>
        <taxon>Fungi</taxon>
        <taxon>Dikarya</taxon>
        <taxon>Basidiomycota</taxon>
        <taxon>Ustilaginomycotina</taxon>
        <taxon>Exobasidiomycetes</taxon>
        <taxon>Ceraceosorales</taxon>
        <taxon>Ceraceosoraceae</taxon>
        <taxon>Ceraceosorus</taxon>
    </lineage>
</organism>
<dbReference type="AlphaFoldDB" id="A0A316W3C2"/>
<keyword evidence="3" id="KW-1185">Reference proteome</keyword>
<keyword evidence="1" id="KW-0732">Signal</keyword>
<evidence type="ECO:0000313" key="3">
    <source>
        <dbReference type="Proteomes" id="UP000245783"/>
    </source>
</evidence>
<name>A0A316W3C2_9BASI</name>
<evidence type="ECO:0000256" key="1">
    <source>
        <dbReference type="SAM" id="SignalP"/>
    </source>
</evidence>
<sequence length="87" mass="9986">MSDRSCLLCAWTLILLAERHAVCCTITPHPHAVMSAYMPYVRSLTRSRLDGGFCCYTCMRRLLYGSPSVINERITNEPWRLSHELIP</sequence>
<accession>A0A316W3C2</accession>
<reference evidence="2 3" key="1">
    <citation type="journal article" date="2018" name="Mol. Biol. Evol.">
        <title>Broad Genomic Sampling Reveals a Smut Pathogenic Ancestry of the Fungal Clade Ustilaginomycotina.</title>
        <authorList>
            <person name="Kijpornyongpan T."/>
            <person name="Mondo S.J."/>
            <person name="Barry K."/>
            <person name="Sandor L."/>
            <person name="Lee J."/>
            <person name="Lipzen A."/>
            <person name="Pangilinan J."/>
            <person name="LaButti K."/>
            <person name="Hainaut M."/>
            <person name="Henrissat B."/>
            <person name="Grigoriev I.V."/>
            <person name="Spatafora J.W."/>
            <person name="Aime M.C."/>
        </authorList>
    </citation>
    <scope>NUCLEOTIDE SEQUENCE [LARGE SCALE GENOMIC DNA]</scope>
    <source>
        <strain evidence="2 3">MCA 4658</strain>
    </source>
</reference>
<dbReference type="GeneID" id="37035625"/>
<dbReference type="InParanoid" id="A0A316W3C2"/>
<protein>
    <recommendedName>
        <fullName evidence="4">Secreted protein</fullName>
    </recommendedName>
</protein>